<accession>A0A9W6P168</accession>
<name>A0A9W6P168_9PSEU</name>
<keyword evidence="3" id="KW-0813">Transport</keyword>
<dbReference type="SUPFAM" id="SSF53807">
    <property type="entry name" value="Helical backbone' metal receptor"/>
    <property type="match status" value="1"/>
</dbReference>
<dbReference type="RefSeq" id="WP_037053785.1">
    <property type="nucleotide sequence ID" value="NZ_BAAAUZ010000022.1"/>
</dbReference>
<evidence type="ECO:0000256" key="1">
    <source>
        <dbReference type="ARBA" id="ARBA00004196"/>
    </source>
</evidence>
<proteinExistence type="inferred from homology"/>
<dbReference type="PANTHER" id="PTHR30532:SF24">
    <property type="entry name" value="FERRIC ENTEROBACTIN-BINDING PERIPLASMIC PROTEIN FEPB"/>
    <property type="match status" value="1"/>
</dbReference>
<comment type="similarity">
    <text evidence="2">Belongs to the bacterial solute-binding protein 8 family.</text>
</comment>
<dbReference type="PROSITE" id="PS51257">
    <property type="entry name" value="PROKAR_LIPOPROTEIN"/>
    <property type="match status" value="1"/>
</dbReference>
<gene>
    <name evidence="7" type="ORF">GCM10017577_70650</name>
</gene>
<evidence type="ECO:0000256" key="5">
    <source>
        <dbReference type="SAM" id="SignalP"/>
    </source>
</evidence>
<dbReference type="GO" id="GO:1901678">
    <property type="term" value="P:iron coordination entity transport"/>
    <property type="evidence" value="ECO:0007669"/>
    <property type="project" value="UniProtKB-ARBA"/>
</dbReference>
<dbReference type="GO" id="GO:0030288">
    <property type="term" value="C:outer membrane-bounded periplasmic space"/>
    <property type="evidence" value="ECO:0007669"/>
    <property type="project" value="TreeGrafter"/>
</dbReference>
<evidence type="ECO:0000256" key="2">
    <source>
        <dbReference type="ARBA" id="ARBA00008814"/>
    </source>
</evidence>
<evidence type="ECO:0000256" key="3">
    <source>
        <dbReference type="ARBA" id="ARBA00022448"/>
    </source>
</evidence>
<dbReference type="PROSITE" id="PS50983">
    <property type="entry name" value="FE_B12_PBP"/>
    <property type="match status" value="1"/>
</dbReference>
<dbReference type="InterPro" id="IPR002491">
    <property type="entry name" value="ABC_transptr_periplasmic_BD"/>
</dbReference>
<feature type="domain" description="Fe/B12 periplasmic-binding" evidence="6">
    <location>
        <begin position="66"/>
        <end position="345"/>
    </location>
</feature>
<keyword evidence="8" id="KW-1185">Reference proteome</keyword>
<evidence type="ECO:0000313" key="7">
    <source>
        <dbReference type="EMBL" id="GLL15911.1"/>
    </source>
</evidence>
<feature type="signal peptide" evidence="5">
    <location>
        <begin position="1"/>
        <end position="24"/>
    </location>
</feature>
<keyword evidence="4 5" id="KW-0732">Signal</keyword>
<evidence type="ECO:0000259" key="6">
    <source>
        <dbReference type="PROSITE" id="PS50983"/>
    </source>
</evidence>
<comment type="caution">
    <text evidence="7">The sequence shown here is derived from an EMBL/GenBank/DDBJ whole genome shotgun (WGS) entry which is preliminary data.</text>
</comment>
<feature type="chain" id="PRO_5040734514" evidence="5">
    <location>
        <begin position="25"/>
        <end position="362"/>
    </location>
</feature>
<sequence>MPRPRSRIPRALLPLLAVVALAVAACGGGSAAPADSGTSTTAEAGAFPATVAHKFGNTTIEAEPTRVVTVGLTDQDTVLALGVVPVGTTEWFGNTPGALFPWAKARFDEIANGAPVPEVLPFTDGVAYERVAALRPDLILATYSGLTQADYDRLSQIAPTVAQPGDVPDYGLGWREQTTTIGAALGRPAAAAELVAGIEKQFTDARAAHPEFAGRTAAVATFYNSQYYVYGSKDPRSRVLGELGFTIPAVVDELAGEEFGATVSLERSDVLDVGALVWLDAGGEGVRQSVLGQPSYTARAVHTEGRDLFVSYDGGTTLDPIGGFVTVLSLPVLLGALPDQLAAVSDGDPATAPPAPTPLTSG</sequence>
<dbReference type="Pfam" id="PF01497">
    <property type="entry name" value="Peripla_BP_2"/>
    <property type="match status" value="1"/>
</dbReference>
<organism evidence="7 8">
    <name type="scientific">Pseudonocardia halophobica</name>
    <dbReference type="NCBI Taxonomy" id="29401"/>
    <lineage>
        <taxon>Bacteria</taxon>
        <taxon>Bacillati</taxon>
        <taxon>Actinomycetota</taxon>
        <taxon>Actinomycetes</taxon>
        <taxon>Pseudonocardiales</taxon>
        <taxon>Pseudonocardiaceae</taxon>
        <taxon>Pseudonocardia</taxon>
    </lineage>
</organism>
<dbReference type="InterPro" id="IPR051313">
    <property type="entry name" value="Bact_iron-sidero_bind"/>
</dbReference>
<evidence type="ECO:0000313" key="8">
    <source>
        <dbReference type="Proteomes" id="UP001143463"/>
    </source>
</evidence>
<reference evidence="7" key="1">
    <citation type="journal article" date="2014" name="Int. J. Syst. Evol. Microbiol.">
        <title>Complete genome sequence of Corynebacterium casei LMG S-19264T (=DSM 44701T), isolated from a smear-ripened cheese.</title>
        <authorList>
            <consortium name="US DOE Joint Genome Institute (JGI-PGF)"/>
            <person name="Walter F."/>
            <person name="Albersmeier A."/>
            <person name="Kalinowski J."/>
            <person name="Ruckert C."/>
        </authorList>
    </citation>
    <scope>NUCLEOTIDE SEQUENCE</scope>
    <source>
        <strain evidence="7">VKM Ac-1069</strain>
    </source>
</reference>
<dbReference type="EMBL" id="BSFQ01000059">
    <property type="protein sequence ID" value="GLL15911.1"/>
    <property type="molecule type" value="Genomic_DNA"/>
</dbReference>
<evidence type="ECO:0000256" key="4">
    <source>
        <dbReference type="ARBA" id="ARBA00022729"/>
    </source>
</evidence>
<dbReference type="Proteomes" id="UP001143463">
    <property type="component" value="Unassembled WGS sequence"/>
</dbReference>
<dbReference type="AlphaFoldDB" id="A0A9W6P168"/>
<dbReference type="Gene3D" id="3.40.50.1980">
    <property type="entry name" value="Nitrogenase molybdenum iron protein domain"/>
    <property type="match status" value="2"/>
</dbReference>
<comment type="subcellular location">
    <subcellularLocation>
        <location evidence="1">Cell envelope</location>
    </subcellularLocation>
</comment>
<dbReference type="PANTHER" id="PTHR30532">
    <property type="entry name" value="IRON III DICITRATE-BINDING PERIPLASMIC PROTEIN"/>
    <property type="match status" value="1"/>
</dbReference>
<protein>
    <submittedName>
        <fullName evidence="7">ABC transporter substrate-binding protein</fullName>
    </submittedName>
</protein>
<reference evidence="7" key="2">
    <citation type="submission" date="2023-01" db="EMBL/GenBank/DDBJ databases">
        <authorList>
            <person name="Sun Q."/>
            <person name="Evtushenko L."/>
        </authorList>
    </citation>
    <scope>NUCLEOTIDE SEQUENCE</scope>
    <source>
        <strain evidence="7">VKM Ac-1069</strain>
    </source>
</reference>